<dbReference type="EMBL" id="NCKU01009638">
    <property type="protein sequence ID" value="RWS01203.1"/>
    <property type="molecule type" value="Genomic_DNA"/>
</dbReference>
<keyword evidence="2" id="KW-1185">Reference proteome</keyword>
<dbReference type="Gene3D" id="3.40.190.10">
    <property type="entry name" value="Periplasmic binding protein-like II"/>
    <property type="match status" value="1"/>
</dbReference>
<evidence type="ECO:0000313" key="1">
    <source>
        <dbReference type="EMBL" id="RWS01203.1"/>
    </source>
</evidence>
<accession>A0A443QDU2</accession>
<name>A0A443QDU2_9ACAR</name>
<dbReference type="Proteomes" id="UP000285301">
    <property type="component" value="Unassembled WGS sequence"/>
</dbReference>
<proteinExistence type="predicted"/>
<protein>
    <submittedName>
        <fullName evidence="1">Uncharacterized protein</fullName>
    </submittedName>
</protein>
<feature type="non-terminal residue" evidence="1">
    <location>
        <position position="34"/>
    </location>
</feature>
<comment type="caution">
    <text evidence="1">The sequence shown here is derived from an EMBL/GenBank/DDBJ whole genome shotgun (WGS) entry which is preliminary data.</text>
</comment>
<gene>
    <name evidence="1" type="ORF">B4U79_07467</name>
</gene>
<dbReference type="SUPFAM" id="SSF53850">
    <property type="entry name" value="Periplasmic binding protein-like II"/>
    <property type="match status" value="1"/>
</dbReference>
<reference evidence="1 2" key="1">
    <citation type="journal article" date="2018" name="Gigascience">
        <title>Genomes of trombidid mites reveal novel predicted allergens and laterally-transferred genes associated with secondary metabolism.</title>
        <authorList>
            <person name="Dong X."/>
            <person name="Chaisiri K."/>
            <person name="Xia D."/>
            <person name="Armstrong S.D."/>
            <person name="Fang Y."/>
            <person name="Donnelly M.J."/>
            <person name="Kadowaki T."/>
            <person name="McGarry J.W."/>
            <person name="Darby A.C."/>
            <person name="Makepeace B.L."/>
        </authorList>
    </citation>
    <scope>NUCLEOTIDE SEQUENCE [LARGE SCALE GENOMIC DNA]</scope>
    <source>
        <strain evidence="1">UoL-WK</strain>
    </source>
</reference>
<organism evidence="1 2">
    <name type="scientific">Dinothrombium tinctorium</name>
    <dbReference type="NCBI Taxonomy" id="1965070"/>
    <lineage>
        <taxon>Eukaryota</taxon>
        <taxon>Metazoa</taxon>
        <taxon>Ecdysozoa</taxon>
        <taxon>Arthropoda</taxon>
        <taxon>Chelicerata</taxon>
        <taxon>Arachnida</taxon>
        <taxon>Acari</taxon>
        <taxon>Acariformes</taxon>
        <taxon>Trombidiformes</taxon>
        <taxon>Prostigmata</taxon>
        <taxon>Anystina</taxon>
        <taxon>Parasitengona</taxon>
        <taxon>Trombidioidea</taxon>
        <taxon>Trombidiidae</taxon>
        <taxon>Dinothrombium</taxon>
    </lineage>
</organism>
<dbReference type="AlphaFoldDB" id="A0A443QDU2"/>
<sequence>MIDLFEDKADMAISNLYITNEMSKAADFTIQFMN</sequence>
<evidence type="ECO:0000313" key="2">
    <source>
        <dbReference type="Proteomes" id="UP000285301"/>
    </source>
</evidence>